<dbReference type="STRING" id="572546.Arcpr_1761"/>
<evidence type="ECO:0000313" key="2">
    <source>
        <dbReference type="Proteomes" id="UP000001901"/>
    </source>
</evidence>
<dbReference type="KEGG" id="apo:Arcpr_1761"/>
<evidence type="ECO:0000313" key="1">
    <source>
        <dbReference type="EMBL" id="ADB58805.1"/>
    </source>
</evidence>
<dbReference type="GeneID" id="8740456"/>
<organism evidence="1 2">
    <name type="scientific">Archaeoglobus profundus (strain DSM 5631 / JCM 9629 / NBRC 100127 / Av18)</name>
    <dbReference type="NCBI Taxonomy" id="572546"/>
    <lineage>
        <taxon>Archaea</taxon>
        <taxon>Methanobacteriati</taxon>
        <taxon>Methanobacteriota</taxon>
        <taxon>Archaeoglobi</taxon>
        <taxon>Archaeoglobales</taxon>
        <taxon>Archaeoglobaceae</taxon>
        <taxon>Archaeoglobus</taxon>
    </lineage>
</organism>
<name>D2RFB1_ARCPA</name>
<dbReference type="AlphaFoldDB" id="D2RFB1"/>
<dbReference type="EMBL" id="CP001857">
    <property type="protein sequence ID" value="ADB58805.1"/>
    <property type="molecule type" value="Genomic_DNA"/>
</dbReference>
<dbReference type="HOGENOM" id="CLU_2730117_0_0_2"/>
<keyword evidence="2" id="KW-1185">Reference proteome</keyword>
<dbReference type="PaxDb" id="572546-Arcpr_1761"/>
<reference evidence="1 2" key="1">
    <citation type="journal article" date="2010" name="Stand. Genomic Sci.">
        <title>Complete genome sequence of Archaeoglobus profundus type strain (AV18).</title>
        <authorList>
            <person name="von Jan M."/>
            <person name="Lapidus A."/>
            <person name="Del Rio T.G."/>
            <person name="Copeland A."/>
            <person name="Tice H."/>
            <person name="Cheng J.F."/>
            <person name="Lucas S."/>
            <person name="Chen F."/>
            <person name="Nolan M."/>
            <person name="Goodwin L."/>
            <person name="Han C."/>
            <person name="Pitluck S."/>
            <person name="Liolios K."/>
            <person name="Ivanova N."/>
            <person name="Mavromatis K."/>
            <person name="Ovchinnikova G."/>
            <person name="Chertkov O."/>
            <person name="Pati A."/>
            <person name="Chen A."/>
            <person name="Palaniappan K."/>
            <person name="Land M."/>
            <person name="Hauser L."/>
            <person name="Chang Y.J."/>
            <person name="Jeffries C.D."/>
            <person name="Saunders E."/>
            <person name="Brettin T."/>
            <person name="Detter J.C."/>
            <person name="Chain P."/>
            <person name="Eichinger K."/>
            <person name="Huber H."/>
            <person name="Spring S."/>
            <person name="Rohde M."/>
            <person name="Goker M."/>
            <person name="Wirth R."/>
            <person name="Woyke T."/>
            <person name="Bristow J."/>
            <person name="Eisen J.A."/>
            <person name="Markowitz V."/>
            <person name="Hugenholtz P."/>
            <person name="Kyrpides N.C."/>
            <person name="Klenk H.P."/>
        </authorList>
    </citation>
    <scope>NUCLEOTIDE SEQUENCE [LARGE SCALE GENOMIC DNA]</scope>
    <source>
        <strain evidence="2">DSM 5631 / JCM 9629 / NBRC 100127 / Av18</strain>
    </source>
</reference>
<proteinExistence type="predicted"/>
<dbReference type="RefSeq" id="WP_012941140.1">
    <property type="nucleotide sequence ID" value="NC_013741.1"/>
</dbReference>
<accession>D2RFB1</accession>
<dbReference type="Proteomes" id="UP000001901">
    <property type="component" value="Chromosome"/>
</dbReference>
<sequence>MPPKGCPINFKSKCRWCPLNPWKRVEICKFYRRQVISGVPWHWGADSRYILTEEEWQRLRSKALEIDSRSR</sequence>
<gene>
    <name evidence="1" type="ordered locus">Arcpr_1761</name>
</gene>
<protein>
    <submittedName>
        <fullName evidence="1">Uncharacterized protein</fullName>
    </submittedName>
</protein>